<sequence>MGQLWNELAKKLAERWLTLLVLPGVLYLAVAAIAHTLRRDHALDLGYLSRQITSYAKDPAVGTVGGQVVVLVAVLIGAAALGLAAQALGAFAERLVLAADWHTWPNPFRYLAECWVTVRQRRWKTAHIDYCTQYEAALAPDPSLRPSPTLLSIAANRRMKIAVDRPERPTWTGDRIHAAAIRLDRDHHLDLATVWPYVWLILPETSRTEITQARSALSRAATLAAWAMLYIPLTWWWWPAAPLAVAIGLTARHRIRITTSVYADLLEAATRLNAVALSQTLGIDHTGPLTDRLGDNLTRHLTPRPPAV</sequence>
<dbReference type="EMBL" id="BMMU01000052">
    <property type="protein sequence ID" value="GGJ69010.1"/>
    <property type="molecule type" value="Genomic_DNA"/>
</dbReference>
<keyword evidence="1" id="KW-1133">Transmembrane helix</keyword>
<feature type="transmembrane region" description="Helical" evidence="1">
    <location>
        <begin position="16"/>
        <end position="37"/>
    </location>
</feature>
<organism evidence="2 3">
    <name type="scientific">Streptomyces lacrimifluminis</name>
    <dbReference type="NCBI Taxonomy" id="1500077"/>
    <lineage>
        <taxon>Bacteria</taxon>
        <taxon>Bacillati</taxon>
        <taxon>Actinomycetota</taxon>
        <taxon>Actinomycetes</taxon>
        <taxon>Kitasatosporales</taxon>
        <taxon>Streptomycetaceae</taxon>
        <taxon>Streptomyces</taxon>
    </lineage>
</organism>
<feature type="transmembrane region" description="Helical" evidence="1">
    <location>
        <begin position="216"/>
        <end position="238"/>
    </location>
</feature>
<reference evidence="2" key="2">
    <citation type="submission" date="2020-09" db="EMBL/GenBank/DDBJ databases">
        <authorList>
            <person name="Sun Q."/>
            <person name="Zhou Y."/>
        </authorList>
    </citation>
    <scope>NUCLEOTIDE SEQUENCE</scope>
    <source>
        <strain evidence="2">CGMCC 4.7272</strain>
    </source>
</reference>
<dbReference type="AlphaFoldDB" id="A0A917PAS4"/>
<evidence type="ECO:0000313" key="2">
    <source>
        <dbReference type="EMBL" id="GGJ69010.1"/>
    </source>
</evidence>
<proteinExistence type="predicted"/>
<keyword evidence="1" id="KW-0472">Membrane</keyword>
<evidence type="ECO:0000256" key="1">
    <source>
        <dbReference type="SAM" id="Phobius"/>
    </source>
</evidence>
<evidence type="ECO:0008006" key="4">
    <source>
        <dbReference type="Google" id="ProtNLM"/>
    </source>
</evidence>
<keyword evidence="1" id="KW-0812">Transmembrane</keyword>
<dbReference type="Proteomes" id="UP000625682">
    <property type="component" value="Unassembled WGS sequence"/>
</dbReference>
<name>A0A917PAS4_9ACTN</name>
<evidence type="ECO:0000313" key="3">
    <source>
        <dbReference type="Proteomes" id="UP000625682"/>
    </source>
</evidence>
<comment type="caution">
    <text evidence="2">The sequence shown here is derived from an EMBL/GenBank/DDBJ whole genome shotgun (WGS) entry which is preliminary data.</text>
</comment>
<reference evidence="2" key="1">
    <citation type="journal article" date="2014" name="Int. J. Syst. Evol. Microbiol.">
        <title>Complete genome sequence of Corynebacterium casei LMG S-19264T (=DSM 44701T), isolated from a smear-ripened cheese.</title>
        <authorList>
            <consortium name="US DOE Joint Genome Institute (JGI-PGF)"/>
            <person name="Walter F."/>
            <person name="Albersmeier A."/>
            <person name="Kalinowski J."/>
            <person name="Ruckert C."/>
        </authorList>
    </citation>
    <scope>NUCLEOTIDE SEQUENCE</scope>
    <source>
        <strain evidence="2">CGMCC 4.7272</strain>
    </source>
</reference>
<feature type="transmembrane region" description="Helical" evidence="1">
    <location>
        <begin position="64"/>
        <end position="85"/>
    </location>
</feature>
<gene>
    <name evidence="2" type="ORF">GCM10012282_77430</name>
</gene>
<protein>
    <recommendedName>
        <fullName evidence="4">Vegetative cell wall protein gp1</fullName>
    </recommendedName>
</protein>
<accession>A0A917PAS4</accession>
<dbReference type="RefSeq" id="WP_189152079.1">
    <property type="nucleotide sequence ID" value="NZ_BAABER010000037.1"/>
</dbReference>
<keyword evidence="3" id="KW-1185">Reference proteome</keyword>